<feature type="domain" description="Cyclin-like" evidence="2">
    <location>
        <begin position="158"/>
        <end position="242"/>
    </location>
</feature>
<evidence type="ECO:0000313" key="3">
    <source>
        <dbReference type="EMBL" id="KAG0273022.1"/>
    </source>
</evidence>
<reference evidence="3" key="1">
    <citation type="journal article" date="2020" name="Fungal Divers.">
        <title>Resolving the Mortierellaceae phylogeny through synthesis of multi-gene phylogenetics and phylogenomics.</title>
        <authorList>
            <person name="Vandepol N."/>
            <person name="Liber J."/>
            <person name="Desiro A."/>
            <person name="Na H."/>
            <person name="Kennedy M."/>
            <person name="Barry K."/>
            <person name="Grigoriev I.V."/>
            <person name="Miller A.N."/>
            <person name="O'Donnell K."/>
            <person name="Stajich J.E."/>
            <person name="Bonito G."/>
        </authorList>
    </citation>
    <scope>NUCLEOTIDE SEQUENCE</scope>
    <source>
        <strain evidence="3">NRRL 28262</strain>
    </source>
</reference>
<proteinExistence type="inferred from homology"/>
<dbReference type="Gene3D" id="1.10.472.10">
    <property type="entry name" value="Cyclin-like"/>
    <property type="match status" value="2"/>
</dbReference>
<feature type="domain" description="Cyclin-like" evidence="2">
    <location>
        <begin position="42"/>
        <end position="145"/>
    </location>
</feature>
<dbReference type="EMBL" id="JAAAIL010000815">
    <property type="protein sequence ID" value="KAG0273022.1"/>
    <property type="molecule type" value="Genomic_DNA"/>
</dbReference>
<dbReference type="InterPro" id="IPR043198">
    <property type="entry name" value="Cyclin/Ssn8"/>
</dbReference>
<comment type="caution">
    <text evidence="3">The sequence shown here is derived from an EMBL/GenBank/DDBJ whole genome shotgun (WGS) entry which is preliminary data.</text>
</comment>
<dbReference type="PANTHER" id="PTHR10026">
    <property type="entry name" value="CYCLIN"/>
    <property type="match status" value="1"/>
</dbReference>
<dbReference type="InterPro" id="IPR006671">
    <property type="entry name" value="Cyclin_N"/>
</dbReference>
<organism evidence="3 4">
    <name type="scientific">Linnemannia exigua</name>
    <dbReference type="NCBI Taxonomy" id="604196"/>
    <lineage>
        <taxon>Eukaryota</taxon>
        <taxon>Fungi</taxon>
        <taxon>Fungi incertae sedis</taxon>
        <taxon>Mucoromycota</taxon>
        <taxon>Mortierellomycotina</taxon>
        <taxon>Mortierellomycetes</taxon>
        <taxon>Mortierellales</taxon>
        <taxon>Mortierellaceae</taxon>
        <taxon>Linnemannia</taxon>
    </lineage>
</organism>
<keyword evidence="4" id="KW-1185">Reference proteome</keyword>
<dbReference type="PIRSF" id="PIRSF036580">
    <property type="entry name" value="Cyclin_L"/>
    <property type="match status" value="1"/>
</dbReference>
<dbReference type="AlphaFoldDB" id="A0AAD4DAC5"/>
<evidence type="ECO:0000259" key="2">
    <source>
        <dbReference type="SMART" id="SM00385"/>
    </source>
</evidence>
<protein>
    <recommendedName>
        <fullName evidence="2">Cyclin-like domain-containing protein</fullName>
    </recommendedName>
</protein>
<accession>A0AAD4DAC5</accession>
<dbReference type="CDD" id="cd20532">
    <property type="entry name" value="CYCLIN_CCNL_rpt1"/>
    <property type="match status" value="1"/>
</dbReference>
<evidence type="ECO:0000313" key="4">
    <source>
        <dbReference type="Proteomes" id="UP001194580"/>
    </source>
</evidence>
<dbReference type="CDD" id="cd20533">
    <property type="entry name" value="CYCLIN_CCNL_rpt2"/>
    <property type="match status" value="1"/>
</dbReference>
<dbReference type="Proteomes" id="UP001194580">
    <property type="component" value="Unassembled WGS sequence"/>
</dbReference>
<comment type="similarity">
    <text evidence="1">Belongs to the cyclin family.</text>
</comment>
<dbReference type="SUPFAM" id="SSF47954">
    <property type="entry name" value="Cyclin-like"/>
    <property type="match status" value="2"/>
</dbReference>
<dbReference type="InterPro" id="IPR013763">
    <property type="entry name" value="Cyclin-like_dom"/>
</dbReference>
<keyword evidence="1" id="KW-0195">Cyclin</keyword>
<dbReference type="GO" id="GO:0016538">
    <property type="term" value="F:cyclin-dependent protein serine/threonine kinase regulator activity"/>
    <property type="evidence" value="ECO:0007669"/>
    <property type="project" value="InterPro"/>
</dbReference>
<dbReference type="GO" id="GO:0006357">
    <property type="term" value="P:regulation of transcription by RNA polymerase II"/>
    <property type="evidence" value="ECO:0007669"/>
    <property type="project" value="InterPro"/>
</dbReference>
<dbReference type="Pfam" id="PF00134">
    <property type="entry name" value="Cyclin_N"/>
    <property type="match status" value="1"/>
</dbReference>
<gene>
    <name evidence="3" type="ORF">BGZ95_011177</name>
</gene>
<sequence>MSQVKLSLQNALLTLEQLQQTPSREDGITEEQEDHLRQLGCHLIQHAGILLKLPQVAMATGQILFQRFFYQASLRKFAVRDISMGSVFLAAKVEECPIRMVDLANVFDHLMKKFHRLPLDPMPAFQQAFYTLKDATIVAEMQILKKLSFNVHVQTPYATMINYLKVLELIDHPVIPQLAWSYLNDGLRTSVYICYQPPTIACSVIWLAARKENVALPTTPAWWEVLDARLEDIENIAGHIASLYHRPLPISSLPLTIEQVEPYLRGEFNSNVINGSTAISTASSSKGTRVSRFS</sequence>
<dbReference type="SMART" id="SM00385">
    <property type="entry name" value="CYCLIN"/>
    <property type="match status" value="2"/>
</dbReference>
<name>A0AAD4DAC5_9FUNG</name>
<dbReference type="InterPro" id="IPR036915">
    <property type="entry name" value="Cyclin-like_sf"/>
</dbReference>
<evidence type="ECO:0000256" key="1">
    <source>
        <dbReference type="RuleBase" id="RU000383"/>
    </source>
</evidence>